<dbReference type="AlphaFoldDB" id="A0A061R372"/>
<feature type="non-terminal residue" evidence="3">
    <location>
        <position position="359"/>
    </location>
</feature>
<feature type="region of interest" description="Disordered" evidence="1">
    <location>
        <begin position="160"/>
        <end position="313"/>
    </location>
</feature>
<gene>
    <name evidence="3" type="ORF">TSPGSL018_13645</name>
</gene>
<dbReference type="InterPro" id="IPR035892">
    <property type="entry name" value="C2_domain_sf"/>
</dbReference>
<dbReference type="SMART" id="SM00239">
    <property type="entry name" value="C2"/>
    <property type="match status" value="1"/>
</dbReference>
<evidence type="ECO:0000256" key="1">
    <source>
        <dbReference type="SAM" id="MobiDB-lite"/>
    </source>
</evidence>
<accession>A0A061R372</accession>
<organism evidence="3">
    <name type="scientific">Tetraselmis sp. GSL018</name>
    <dbReference type="NCBI Taxonomy" id="582737"/>
    <lineage>
        <taxon>Eukaryota</taxon>
        <taxon>Viridiplantae</taxon>
        <taxon>Chlorophyta</taxon>
        <taxon>core chlorophytes</taxon>
        <taxon>Chlorodendrophyceae</taxon>
        <taxon>Chlorodendrales</taxon>
        <taxon>Chlorodendraceae</taxon>
        <taxon>Tetraselmis</taxon>
    </lineage>
</organism>
<name>A0A061R372_9CHLO</name>
<feature type="compositionally biased region" description="Low complexity" evidence="1">
    <location>
        <begin position="247"/>
        <end position="269"/>
    </location>
</feature>
<dbReference type="InterPro" id="IPR052981">
    <property type="entry name" value="Ingression_C2_domain"/>
</dbReference>
<dbReference type="InterPro" id="IPR000008">
    <property type="entry name" value="C2_dom"/>
</dbReference>
<dbReference type="EMBL" id="GBEZ01020207">
    <property type="protein sequence ID" value="JAC66438.1"/>
    <property type="molecule type" value="Transcribed_RNA"/>
</dbReference>
<protein>
    <submittedName>
        <fullName evidence="3">Calcium-dependent lipid-binding domain-containing protein</fullName>
    </submittedName>
</protein>
<dbReference type="PANTHER" id="PTHR47052">
    <property type="entry name" value="CONSERVED SERINE PROLINE-RICH PROTEIN (AFU_ORTHOLOGUE AFUA_2G01790)"/>
    <property type="match status" value="1"/>
</dbReference>
<feature type="domain" description="C2" evidence="2">
    <location>
        <begin position="1"/>
        <end position="102"/>
    </location>
</feature>
<reference evidence="3" key="1">
    <citation type="submission" date="2014-05" db="EMBL/GenBank/DDBJ databases">
        <title>The transcriptome of the halophilic microalga Tetraselmis sp. GSL018 isolated from the Great Salt Lake, Utah.</title>
        <authorList>
            <person name="Jinkerson R.E."/>
            <person name="D'Adamo S."/>
            <person name="Posewitz M.C."/>
        </authorList>
    </citation>
    <scope>NUCLEOTIDE SEQUENCE</scope>
    <source>
        <strain evidence="3">GSL018</strain>
    </source>
</reference>
<dbReference type="PANTHER" id="PTHR47052:SF3">
    <property type="entry name" value="INGRESSION PROTEIN 1"/>
    <property type="match status" value="1"/>
</dbReference>
<dbReference type="SUPFAM" id="SSF49562">
    <property type="entry name" value="C2 domain (Calcium/lipid-binding domain, CaLB)"/>
    <property type="match status" value="1"/>
</dbReference>
<feature type="compositionally biased region" description="Gly residues" evidence="1">
    <location>
        <begin position="218"/>
        <end position="230"/>
    </location>
</feature>
<dbReference type="Gene3D" id="2.60.40.150">
    <property type="entry name" value="C2 domain"/>
    <property type="match status" value="1"/>
</dbReference>
<evidence type="ECO:0000313" key="3">
    <source>
        <dbReference type="EMBL" id="JAC66438.1"/>
    </source>
</evidence>
<dbReference type="Pfam" id="PF00168">
    <property type="entry name" value="C2"/>
    <property type="match status" value="1"/>
</dbReference>
<proteinExistence type="predicted"/>
<dbReference type="CDD" id="cd00030">
    <property type="entry name" value="C2"/>
    <property type="match status" value="1"/>
</dbReference>
<dbReference type="PROSITE" id="PS50004">
    <property type="entry name" value="C2"/>
    <property type="match status" value="1"/>
</dbReference>
<sequence length="359" mass="37615">MPQGLLQVTVVKAEKLQDTEFFGKQDPYAVLTVGSTRQTTSVSKDTGKKANWNETFQFQLQSEQTLLVEVYNKNSLRSDDLIGRAQYALAKVFSTGRDSCWLTLSKDKGHASGTVELGLSFHSQGASGHYDGRAPGSGYPIFGGEGQVPPSAPFYPPQGPAAFPTGAGAGPSCFQPAYPPGPQHAPPATGVPSGYNPPPPQGYPTAGGGGYYPDPQKHGGGYPAAGGGGYYHPDPQKHGGGFLGGVPAPSRPARSRPRASATRSTTASTRRGRSTRRRAGAARDGTGRSGRRRRSEGPTGGKGWGVRSPRPCRGNHLERKGAVAALLSAAIGSPQPLGGIDRVPRQGFVWLCNRAVLAE</sequence>
<feature type="compositionally biased region" description="Basic residues" evidence="1">
    <location>
        <begin position="270"/>
        <end position="280"/>
    </location>
</feature>
<evidence type="ECO:0000259" key="2">
    <source>
        <dbReference type="PROSITE" id="PS50004"/>
    </source>
</evidence>